<dbReference type="AlphaFoldDB" id="A0A377JQM4"/>
<name>A0A377JQM4_9HELI</name>
<accession>A0A377JQM4</accession>
<protein>
    <submittedName>
        <fullName evidence="1">Uncharacterized protein</fullName>
    </submittedName>
</protein>
<dbReference type="EMBL" id="UGHX01000001">
    <property type="protein sequence ID" value="STP10281.1"/>
    <property type="molecule type" value="Genomic_DNA"/>
</dbReference>
<proteinExistence type="predicted"/>
<evidence type="ECO:0000313" key="1">
    <source>
        <dbReference type="EMBL" id="STP10281.1"/>
    </source>
</evidence>
<evidence type="ECO:0000313" key="2">
    <source>
        <dbReference type="Proteomes" id="UP000255103"/>
    </source>
</evidence>
<reference evidence="1 2" key="1">
    <citation type="submission" date="2018-06" db="EMBL/GenBank/DDBJ databases">
        <authorList>
            <consortium name="Pathogen Informatics"/>
            <person name="Doyle S."/>
        </authorList>
    </citation>
    <scope>NUCLEOTIDE SEQUENCE [LARGE SCALE GENOMIC DNA]</scope>
    <source>
        <strain evidence="1 2">NCTC12219</strain>
    </source>
</reference>
<organism evidence="1 2">
    <name type="scientific">Helicobacter cinaedi</name>
    <dbReference type="NCBI Taxonomy" id="213"/>
    <lineage>
        <taxon>Bacteria</taxon>
        <taxon>Pseudomonadati</taxon>
        <taxon>Campylobacterota</taxon>
        <taxon>Epsilonproteobacteria</taxon>
        <taxon>Campylobacterales</taxon>
        <taxon>Helicobacteraceae</taxon>
        <taxon>Helicobacter</taxon>
    </lineage>
</organism>
<dbReference type="Proteomes" id="UP000255103">
    <property type="component" value="Unassembled WGS sequence"/>
</dbReference>
<sequence length="29" mass="3230">MKRILAILVYLIPESNVLALSKKDVVCSL</sequence>
<gene>
    <name evidence="1" type="ORF">NCTC12219_00135</name>
</gene>